<organism evidence="1 2">
    <name type="scientific">Ornithinibacillus halophilus</name>
    <dbReference type="NCBI Taxonomy" id="930117"/>
    <lineage>
        <taxon>Bacteria</taxon>
        <taxon>Bacillati</taxon>
        <taxon>Bacillota</taxon>
        <taxon>Bacilli</taxon>
        <taxon>Bacillales</taxon>
        <taxon>Bacillaceae</taxon>
        <taxon>Ornithinibacillus</taxon>
    </lineage>
</organism>
<protein>
    <submittedName>
        <fullName evidence="1">Uncharacterized protein</fullName>
    </submittedName>
</protein>
<evidence type="ECO:0000313" key="2">
    <source>
        <dbReference type="Proteomes" id="UP000183988"/>
    </source>
</evidence>
<name>A0A1M5G551_9BACI</name>
<accession>A0A1M5G551</accession>
<gene>
    <name evidence="1" type="ORF">SAMN05216225_101175</name>
</gene>
<dbReference type="Proteomes" id="UP000183988">
    <property type="component" value="Unassembled WGS sequence"/>
</dbReference>
<sequence length="36" mass="4178">MNLEPEDIPLSAEEENQLKKTLEFVSWEDASDELNL</sequence>
<evidence type="ECO:0000313" key="1">
    <source>
        <dbReference type="EMBL" id="SHF98950.1"/>
    </source>
</evidence>
<dbReference type="EMBL" id="FQVW01000011">
    <property type="protein sequence ID" value="SHF98950.1"/>
    <property type="molecule type" value="Genomic_DNA"/>
</dbReference>
<reference evidence="1 2" key="1">
    <citation type="submission" date="2016-11" db="EMBL/GenBank/DDBJ databases">
        <authorList>
            <person name="Jaros S."/>
            <person name="Januszkiewicz K."/>
            <person name="Wedrychowicz H."/>
        </authorList>
    </citation>
    <scope>NUCLEOTIDE SEQUENCE [LARGE SCALE GENOMIC DNA]</scope>
    <source>
        <strain evidence="1 2">IBRC-M 10683</strain>
    </source>
</reference>
<proteinExistence type="predicted"/>
<dbReference type="STRING" id="930117.SAMN05216225_101175"/>
<dbReference type="AlphaFoldDB" id="A0A1M5G551"/>
<keyword evidence="2" id="KW-1185">Reference proteome</keyword>